<keyword evidence="4 8" id="KW-0812">Transmembrane</keyword>
<feature type="transmembrane region" description="Helical" evidence="8">
    <location>
        <begin position="149"/>
        <end position="168"/>
    </location>
</feature>
<keyword evidence="11" id="KW-1185">Reference proteome</keyword>
<comment type="subcellular location">
    <subcellularLocation>
        <location evidence="1">Cell membrane</location>
        <topology evidence="1">Multi-pass membrane protein</topology>
    </subcellularLocation>
</comment>
<keyword evidence="5 8" id="KW-1133">Transmembrane helix</keyword>
<feature type="transmembrane region" description="Helical" evidence="8">
    <location>
        <begin position="30"/>
        <end position="52"/>
    </location>
</feature>
<evidence type="ECO:0000256" key="4">
    <source>
        <dbReference type="ARBA" id="ARBA00022692"/>
    </source>
</evidence>
<dbReference type="Pfam" id="PF03458">
    <property type="entry name" value="Gly_transporter"/>
    <property type="match status" value="2"/>
</dbReference>
<evidence type="ECO:0000256" key="5">
    <source>
        <dbReference type="ARBA" id="ARBA00022989"/>
    </source>
</evidence>
<dbReference type="InterPro" id="IPR005115">
    <property type="entry name" value="Gly_transporter"/>
</dbReference>
<dbReference type="RefSeq" id="WP_216368967.1">
    <property type="nucleotide sequence ID" value="NZ_BIXY01000091.1"/>
</dbReference>
<dbReference type="GO" id="GO:0005886">
    <property type="term" value="C:plasma membrane"/>
    <property type="evidence" value="ECO:0007669"/>
    <property type="project" value="UniProtKB-SubCell"/>
</dbReference>
<dbReference type="Proteomes" id="UP000322530">
    <property type="component" value="Unassembled WGS sequence"/>
</dbReference>
<feature type="transmembrane region" description="Helical" evidence="8">
    <location>
        <begin position="90"/>
        <end position="108"/>
    </location>
</feature>
<feature type="domain" description="Glycine transporter" evidence="9">
    <location>
        <begin position="92"/>
        <end position="165"/>
    </location>
</feature>
<name>A0A5A5TIK5_9CHLR</name>
<keyword evidence="6 8" id="KW-0472">Membrane</keyword>
<comment type="caution">
    <text evidence="10">The sequence shown here is derived from an EMBL/GenBank/DDBJ whole genome shotgun (WGS) entry which is preliminary data.</text>
</comment>
<feature type="transmembrane region" description="Helical" evidence="8">
    <location>
        <begin position="174"/>
        <end position="194"/>
    </location>
</feature>
<evidence type="ECO:0000313" key="11">
    <source>
        <dbReference type="Proteomes" id="UP000322530"/>
    </source>
</evidence>
<feature type="region of interest" description="Disordered" evidence="7">
    <location>
        <begin position="254"/>
        <end position="295"/>
    </location>
</feature>
<dbReference type="PANTHER" id="PTHR30506:SF3">
    <property type="entry name" value="UPF0126 INNER MEMBRANE PROTEIN YADS-RELATED"/>
    <property type="match status" value="1"/>
</dbReference>
<proteinExistence type="inferred from homology"/>
<dbReference type="PANTHER" id="PTHR30506">
    <property type="entry name" value="INNER MEMBRANE PROTEIN"/>
    <property type="match status" value="1"/>
</dbReference>
<feature type="domain" description="Glycine transporter" evidence="9">
    <location>
        <begin position="6"/>
        <end position="79"/>
    </location>
</feature>
<evidence type="ECO:0000256" key="7">
    <source>
        <dbReference type="SAM" id="MobiDB-lite"/>
    </source>
</evidence>
<dbReference type="AlphaFoldDB" id="A0A5A5TIK5"/>
<evidence type="ECO:0000256" key="2">
    <source>
        <dbReference type="ARBA" id="ARBA00008193"/>
    </source>
</evidence>
<evidence type="ECO:0000256" key="6">
    <source>
        <dbReference type="ARBA" id="ARBA00023136"/>
    </source>
</evidence>
<evidence type="ECO:0000259" key="9">
    <source>
        <dbReference type="Pfam" id="PF03458"/>
    </source>
</evidence>
<accession>A0A5A5TIK5</accession>
<protein>
    <recommendedName>
        <fullName evidence="9">Glycine transporter domain-containing protein</fullName>
    </recommendedName>
</protein>
<feature type="transmembrane region" description="Helical" evidence="8">
    <location>
        <begin position="6"/>
        <end position="23"/>
    </location>
</feature>
<dbReference type="EMBL" id="BIXY01000091">
    <property type="protein sequence ID" value="GCF11038.1"/>
    <property type="molecule type" value="Genomic_DNA"/>
</dbReference>
<comment type="similarity">
    <text evidence="2">Belongs to the UPF0126 family.</text>
</comment>
<keyword evidence="3" id="KW-1003">Cell membrane</keyword>
<organism evidence="10 11">
    <name type="scientific">Dictyobacter arantiisoli</name>
    <dbReference type="NCBI Taxonomy" id="2014874"/>
    <lineage>
        <taxon>Bacteria</taxon>
        <taxon>Bacillati</taxon>
        <taxon>Chloroflexota</taxon>
        <taxon>Ktedonobacteria</taxon>
        <taxon>Ktedonobacterales</taxon>
        <taxon>Dictyobacteraceae</taxon>
        <taxon>Dictyobacter</taxon>
    </lineage>
</organism>
<reference evidence="10 11" key="1">
    <citation type="submission" date="2019-01" db="EMBL/GenBank/DDBJ databases">
        <title>Draft genome sequence of Dictyobacter sp. Uno17.</title>
        <authorList>
            <person name="Wang C.M."/>
            <person name="Zheng Y."/>
            <person name="Sakai Y."/>
            <person name="Abe K."/>
            <person name="Yokota A."/>
            <person name="Yabe S."/>
        </authorList>
    </citation>
    <scope>NUCLEOTIDE SEQUENCE [LARGE SCALE GENOMIC DNA]</scope>
    <source>
        <strain evidence="10 11">Uno17</strain>
    </source>
</reference>
<evidence type="ECO:0000256" key="3">
    <source>
        <dbReference type="ARBA" id="ARBA00022475"/>
    </source>
</evidence>
<evidence type="ECO:0000256" key="8">
    <source>
        <dbReference type="SAM" id="Phobius"/>
    </source>
</evidence>
<gene>
    <name evidence="10" type="ORF">KDI_46020</name>
</gene>
<evidence type="ECO:0000256" key="1">
    <source>
        <dbReference type="ARBA" id="ARBA00004651"/>
    </source>
</evidence>
<feature type="transmembrane region" description="Helical" evidence="8">
    <location>
        <begin position="64"/>
        <end position="83"/>
    </location>
</feature>
<feature type="compositionally biased region" description="Acidic residues" evidence="7">
    <location>
        <begin position="274"/>
        <end position="285"/>
    </location>
</feature>
<feature type="transmembrane region" description="Helical" evidence="8">
    <location>
        <begin position="114"/>
        <end position="137"/>
    </location>
</feature>
<sequence length="295" mass="32912">MTLISLLDLFGVAVSAISGTLTAGRKKMDIFGVFVIAGVTAIGGGTTRDILIDRHPIYWFNEPIYISIIVASAALTMLYTHFFRPPNKSLLIADAFGLATFTVIGAQIADQRHLPALIVIFVAMITAVAGGIIRDVLCSQIPLIFRKDLYVTTVIAGALVFVLLKKLGWESNSVIILSMGTVFLFRLAAIFFHLQMPLYHVPENIEPRTPTHRLVISTSNHGFPEKLPIRPLRLFARRTDGGIRLFGQQALKSKIQPSKYQRSQQDDIHQRATEDDEQQQGEQEYEQWILVPEGR</sequence>
<feature type="compositionally biased region" description="Basic and acidic residues" evidence="7">
    <location>
        <begin position="264"/>
        <end position="273"/>
    </location>
</feature>
<evidence type="ECO:0000313" key="10">
    <source>
        <dbReference type="EMBL" id="GCF11038.1"/>
    </source>
</evidence>